<dbReference type="Proteomes" id="UP001162029">
    <property type="component" value="Unassembled WGS sequence"/>
</dbReference>
<dbReference type="EMBL" id="CANTFM010001116">
    <property type="protein sequence ID" value="CAI5735256.1"/>
    <property type="molecule type" value="Genomic_DNA"/>
</dbReference>
<organism evidence="1 2">
    <name type="scientific">Peronospora destructor</name>
    <dbReference type="NCBI Taxonomy" id="86335"/>
    <lineage>
        <taxon>Eukaryota</taxon>
        <taxon>Sar</taxon>
        <taxon>Stramenopiles</taxon>
        <taxon>Oomycota</taxon>
        <taxon>Peronosporomycetes</taxon>
        <taxon>Peronosporales</taxon>
        <taxon>Peronosporaceae</taxon>
        <taxon>Peronospora</taxon>
    </lineage>
</organism>
<dbReference type="AlphaFoldDB" id="A0AAV0UE21"/>
<comment type="caution">
    <text evidence="1">The sequence shown here is derived from an EMBL/GenBank/DDBJ whole genome shotgun (WGS) entry which is preliminary data.</text>
</comment>
<sequence length="257" mass="28879">MFVHRLEDMTVLTRRGLIDRALAAIARFGFAQVVDKEDKAALDARIDAAFDALKSVNDHNALIHKFKTDGFLNQRTTGSRIVYDILLHSPGVSFASKLYDVPQDEIRLDQAPKAVVHLALLLYFDGFDGTHHIASDALAARYPSDIVGKPEDTARVVTTPSINQLRSADEDKFLLMYLRCDDSAIIQFAMASLEGMWLEYCMHETSLPWWSIRAATLTKHWAPAKEYSVQLRSTIVKAQPNNDIARMLIEQAVYATL</sequence>
<evidence type="ECO:0000313" key="2">
    <source>
        <dbReference type="Proteomes" id="UP001162029"/>
    </source>
</evidence>
<keyword evidence="2" id="KW-1185">Reference proteome</keyword>
<accession>A0AAV0UE21</accession>
<protein>
    <submittedName>
        <fullName evidence="1">Uncharacterized protein</fullName>
    </submittedName>
</protein>
<reference evidence="1" key="1">
    <citation type="submission" date="2022-12" db="EMBL/GenBank/DDBJ databases">
        <authorList>
            <person name="Webb A."/>
        </authorList>
    </citation>
    <scope>NUCLEOTIDE SEQUENCE</scope>
    <source>
        <strain evidence="1">Pd1</strain>
    </source>
</reference>
<evidence type="ECO:0000313" key="1">
    <source>
        <dbReference type="EMBL" id="CAI5735256.1"/>
    </source>
</evidence>
<name>A0AAV0UE21_9STRA</name>
<gene>
    <name evidence="1" type="ORF">PDE001_LOCUS5961</name>
</gene>
<proteinExistence type="predicted"/>